<evidence type="ECO:0000313" key="12">
    <source>
        <dbReference type="EMBL" id="KAK1301556.1"/>
    </source>
</evidence>
<evidence type="ECO:0000259" key="10">
    <source>
        <dbReference type="Pfam" id="PF01095"/>
    </source>
</evidence>
<sequence>MAAALIMAIAPACSLDTSALLLKVDQSGNGDYTRIQDAIDAVPSNNSAMVFISIMPGIYRQVSATPSYIHRQNIACNESHKIIEEIIVPVDKPFITLSGLKANSTIITSSGGGTIWYATVSVLASNFVGRYLTIQNTYGPGAQAVALRVTGDQAAFYACRFIGYQDTLFDQSGRHYYSNCHIEGATDFIFGDGLSLFEKCRIHSVSKRGGAITAQRRSSPTDNTGYSFINCKITGRGSTILGRPWGPYSRVVFAYTYMSRVIAPQGWNDWGNPLNQKTAFYGQYKCYGPGSSLEEALKMVPQTSLLMRSIVLFIGFIALSLFPASEAALKKYQFDVVLKNVSRLCHAKPIVTVNGKFPGPTIYVTEGDSVIINVTNNAQYNMSIHWHGLKQFRNGWADGPAYITQCPIQSGQSYAYNFTVTGQRGTLW</sequence>
<dbReference type="Pfam" id="PF07732">
    <property type="entry name" value="Cu-oxidase_3"/>
    <property type="match status" value="1"/>
</dbReference>
<comment type="caution">
    <text evidence="12">The sequence shown here is derived from an EMBL/GenBank/DDBJ whole genome shotgun (WGS) entry which is preliminary data.</text>
</comment>
<dbReference type="PANTHER" id="PTHR31321">
    <property type="entry name" value="ACYL-COA THIOESTER HYDROLASE YBHC-RELATED"/>
    <property type="match status" value="1"/>
</dbReference>
<comment type="pathway">
    <text evidence="1 9">Glycan metabolism; pectin degradation; 2-dehydro-3-deoxy-D-gluconate from pectin: step 1/5.</text>
</comment>
<keyword evidence="13" id="KW-1185">Reference proteome</keyword>
<evidence type="ECO:0000259" key="11">
    <source>
        <dbReference type="Pfam" id="PF07732"/>
    </source>
</evidence>
<organism evidence="12 13">
    <name type="scientific">Acorus calamus</name>
    <name type="common">Sweet flag</name>
    <dbReference type="NCBI Taxonomy" id="4465"/>
    <lineage>
        <taxon>Eukaryota</taxon>
        <taxon>Viridiplantae</taxon>
        <taxon>Streptophyta</taxon>
        <taxon>Embryophyta</taxon>
        <taxon>Tracheophyta</taxon>
        <taxon>Spermatophyta</taxon>
        <taxon>Magnoliopsida</taxon>
        <taxon>Liliopsida</taxon>
        <taxon>Acoraceae</taxon>
        <taxon>Acorus</taxon>
    </lineage>
</organism>
<keyword evidence="6 9" id="KW-0063">Aspartyl esterase</keyword>
<dbReference type="EC" id="3.1.1.11" evidence="4 9"/>
<evidence type="ECO:0000256" key="1">
    <source>
        <dbReference type="ARBA" id="ARBA00005184"/>
    </source>
</evidence>
<feature type="domain" description="Pectinesterase catalytic" evidence="10">
    <location>
        <begin position="24"/>
        <end position="296"/>
    </location>
</feature>
<reference evidence="12" key="2">
    <citation type="submission" date="2023-06" db="EMBL/GenBank/DDBJ databases">
        <authorList>
            <person name="Ma L."/>
            <person name="Liu K.-W."/>
            <person name="Li Z."/>
            <person name="Hsiao Y.-Y."/>
            <person name="Qi Y."/>
            <person name="Fu T."/>
            <person name="Tang G."/>
            <person name="Zhang D."/>
            <person name="Sun W.-H."/>
            <person name="Liu D.-K."/>
            <person name="Li Y."/>
            <person name="Chen G.-Z."/>
            <person name="Liu X.-D."/>
            <person name="Liao X.-Y."/>
            <person name="Jiang Y.-T."/>
            <person name="Yu X."/>
            <person name="Hao Y."/>
            <person name="Huang J."/>
            <person name="Zhao X.-W."/>
            <person name="Ke S."/>
            <person name="Chen Y.-Y."/>
            <person name="Wu W.-L."/>
            <person name="Hsu J.-L."/>
            <person name="Lin Y.-F."/>
            <person name="Huang M.-D."/>
            <person name="Li C.-Y."/>
            <person name="Huang L."/>
            <person name="Wang Z.-W."/>
            <person name="Zhao X."/>
            <person name="Zhong W.-Y."/>
            <person name="Peng D.-H."/>
            <person name="Ahmad S."/>
            <person name="Lan S."/>
            <person name="Zhang J.-S."/>
            <person name="Tsai W.-C."/>
            <person name="Van De Peer Y."/>
            <person name="Liu Z.-J."/>
        </authorList>
    </citation>
    <scope>NUCLEOTIDE SEQUENCE</scope>
    <source>
        <strain evidence="12">CP</strain>
        <tissue evidence="12">Leaves</tissue>
    </source>
</reference>
<dbReference type="InterPro" id="IPR011050">
    <property type="entry name" value="Pectin_lyase_fold/virulence"/>
</dbReference>
<evidence type="ECO:0000256" key="5">
    <source>
        <dbReference type="ARBA" id="ARBA00022801"/>
    </source>
</evidence>
<dbReference type="EMBL" id="JAUJYO010000012">
    <property type="protein sequence ID" value="KAK1301556.1"/>
    <property type="molecule type" value="Genomic_DNA"/>
</dbReference>
<dbReference type="SUPFAM" id="SSF49503">
    <property type="entry name" value="Cupredoxins"/>
    <property type="match status" value="1"/>
</dbReference>
<gene>
    <name evidence="12" type="primary">PME11</name>
    <name evidence="12" type="ORF">QJS10_CPB12g00018</name>
</gene>
<evidence type="ECO:0000256" key="4">
    <source>
        <dbReference type="ARBA" id="ARBA00013229"/>
    </source>
</evidence>
<protein>
    <recommendedName>
        <fullName evidence="4 9">Pectinesterase</fullName>
        <ecNumber evidence="4 9">3.1.1.11</ecNumber>
    </recommendedName>
</protein>
<reference evidence="12" key="1">
    <citation type="journal article" date="2023" name="Nat. Commun.">
        <title>Diploid and tetraploid genomes of Acorus and the evolution of monocots.</title>
        <authorList>
            <person name="Ma L."/>
            <person name="Liu K.W."/>
            <person name="Li Z."/>
            <person name="Hsiao Y.Y."/>
            <person name="Qi Y."/>
            <person name="Fu T."/>
            <person name="Tang G.D."/>
            <person name="Zhang D."/>
            <person name="Sun W.H."/>
            <person name="Liu D.K."/>
            <person name="Li Y."/>
            <person name="Chen G.Z."/>
            <person name="Liu X.D."/>
            <person name="Liao X.Y."/>
            <person name="Jiang Y.T."/>
            <person name="Yu X."/>
            <person name="Hao Y."/>
            <person name="Huang J."/>
            <person name="Zhao X.W."/>
            <person name="Ke S."/>
            <person name="Chen Y.Y."/>
            <person name="Wu W.L."/>
            <person name="Hsu J.L."/>
            <person name="Lin Y.F."/>
            <person name="Huang M.D."/>
            <person name="Li C.Y."/>
            <person name="Huang L."/>
            <person name="Wang Z.W."/>
            <person name="Zhao X."/>
            <person name="Zhong W.Y."/>
            <person name="Peng D.H."/>
            <person name="Ahmad S."/>
            <person name="Lan S."/>
            <person name="Zhang J.S."/>
            <person name="Tsai W.C."/>
            <person name="Van de Peer Y."/>
            <person name="Liu Z.J."/>
        </authorList>
    </citation>
    <scope>NUCLEOTIDE SEQUENCE</scope>
    <source>
        <strain evidence="12">CP</strain>
    </source>
</reference>
<comment type="catalytic activity">
    <reaction evidence="7 9">
        <text>[(1-&gt;4)-alpha-D-galacturonosyl methyl ester](n) + n H2O = [(1-&gt;4)-alpha-D-galacturonosyl](n) + n methanol + n H(+)</text>
        <dbReference type="Rhea" id="RHEA:22380"/>
        <dbReference type="Rhea" id="RHEA-COMP:14570"/>
        <dbReference type="Rhea" id="RHEA-COMP:14573"/>
        <dbReference type="ChEBI" id="CHEBI:15377"/>
        <dbReference type="ChEBI" id="CHEBI:15378"/>
        <dbReference type="ChEBI" id="CHEBI:17790"/>
        <dbReference type="ChEBI" id="CHEBI:140522"/>
        <dbReference type="ChEBI" id="CHEBI:140523"/>
        <dbReference type="EC" id="3.1.1.11"/>
    </reaction>
</comment>
<dbReference type="GO" id="GO:0042545">
    <property type="term" value="P:cell wall modification"/>
    <property type="evidence" value="ECO:0007669"/>
    <property type="project" value="UniProtKB-UniRule"/>
</dbReference>
<comment type="similarity">
    <text evidence="3">Belongs to the multicopper oxidase family.</text>
</comment>
<dbReference type="GO" id="GO:0045490">
    <property type="term" value="P:pectin catabolic process"/>
    <property type="evidence" value="ECO:0007669"/>
    <property type="project" value="UniProtKB-UniRule"/>
</dbReference>
<feature type="domain" description="Plastocyanin-like" evidence="11">
    <location>
        <begin position="339"/>
        <end position="428"/>
    </location>
</feature>
<proteinExistence type="inferred from homology"/>
<dbReference type="PANTHER" id="PTHR31321:SF72">
    <property type="entry name" value="PECTINESTERASE 11-RELATED"/>
    <property type="match status" value="1"/>
</dbReference>
<dbReference type="CDD" id="cd13849">
    <property type="entry name" value="CuRO_1_LCC_plant"/>
    <property type="match status" value="1"/>
</dbReference>
<feature type="chain" id="PRO_5043110246" description="Pectinesterase" evidence="9">
    <location>
        <begin position="20"/>
        <end position="428"/>
    </location>
</feature>
<evidence type="ECO:0000256" key="3">
    <source>
        <dbReference type="ARBA" id="ARBA00010609"/>
    </source>
</evidence>
<dbReference type="InterPro" id="IPR011707">
    <property type="entry name" value="Cu-oxidase-like_N"/>
</dbReference>
<dbReference type="GO" id="GO:0030599">
    <property type="term" value="F:pectinesterase activity"/>
    <property type="evidence" value="ECO:0007669"/>
    <property type="project" value="UniProtKB-UniRule"/>
</dbReference>
<dbReference type="Proteomes" id="UP001180020">
    <property type="component" value="Unassembled WGS sequence"/>
</dbReference>
<dbReference type="SUPFAM" id="SSF51126">
    <property type="entry name" value="Pectin lyase-like"/>
    <property type="match status" value="1"/>
</dbReference>
<evidence type="ECO:0000256" key="6">
    <source>
        <dbReference type="ARBA" id="ARBA00023085"/>
    </source>
</evidence>
<dbReference type="InterPro" id="IPR033131">
    <property type="entry name" value="Pectinesterase_Asp_AS"/>
</dbReference>
<keyword evidence="9" id="KW-0732">Signal</keyword>
<comment type="similarity">
    <text evidence="2">Belongs to the pectinesterase family.</text>
</comment>
<dbReference type="PROSITE" id="PS00503">
    <property type="entry name" value="PECTINESTERASE_2"/>
    <property type="match status" value="1"/>
</dbReference>
<evidence type="ECO:0000256" key="2">
    <source>
        <dbReference type="ARBA" id="ARBA00008891"/>
    </source>
</evidence>
<evidence type="ECO:0000256" key="7">
    <source>
        <dbReference type="ARBA" id="ARBA00047928"/>
    </source>
</evidence>
<dbReference type="InterPro" id="IPR012334">
    <property type="entry name" value="Pectin_lyas_fold"/>
</dbReference>
<dbReference type="GO" id="GO:0005507">
    <property type="term" value="F:copper ion binding"/>
    <property type="evidence" value="ECO:0007669"/>
    <property type="project" value="InterPro"/>
</dbReference>
<feature type="signal peptide" evidence="9">
    <location>
        <begin position="1"/>
        <end position="19"/>
    </location>
</feature>
<dbReference type="InterPro" id="IPR000070">
    <property type="entry name" value="Pectinesterase_cat"/>
</dbReference>
<dbReference type="InterPro" id="IPR034288">
    <property type="entry name" value="CuRO_1_LCC"/>
</dbReference>
<evidence type="ECO:0000256" key="9">
    <source>
        <dbReference type="RuleBase" id="RU000589"/>
    </source>
</evidence>
<evidence type="ECO:0000256" key="8">
    <source>
        <dbReference type="PROSITE-ProRule" id="PRU10040"/>
    </source>
</evidence>
<dbReference type="AlphaFoldDB" id="A0AAV9DKU5"/>
<dbReference type="Gene3D" id="2.160.20.10">
    <property type="entry name" value="Single-stranded right-handed beta-helix, Pectin lyase-like"/>
    <property type="match status" value="1"/>
</dbReference>
<dbReference type="InterPro" id="IPR008972">
    <property type="entry name" value="Cupredoxin"/>
</dbReference>
<name>A0AAV9DKU5_ACOCL</name>
<feature type="active site" evidence="8">
    <location>
        <position position="187"/>
    </location>
</feature>
<evidence type="ECO:0000313" key="13">
    <source>
        <dbReference type="Proteomes" id="UP001180020"/>
    </source>
</evidence>
<accession>A0AAV9DKU5</accession>
<keyword evidence="5 9" id="KW-0378">Hydrolase</keyword>
<dbReference type="Pfam" id="PF01095">
    <property type="entry name" value="Pectinesterase"/>
    <property type="match status" value="1"/>
</dbReference>
<dbReference type="Gene3D" id="2.60.40.420">
    <property type="entry name" value="Cupredoxins - blue copper proteins"/>
    <property type="match status" value="1"/>
</dbReference>